<keyword evidence="2 10" id="KW-0285">Flavoprotein</keyword>
<feature type="binding site" evidence="8">
    <location>
        <position position="308"/>
    </location>
    <ligand>
        <name>FAD</name>
        <dbReference type="ChEBI" id="CHEBI:57692"/>
    </ligand>
</feature>
<evidence type="ECO:0000259" key="11">
    <source>
        <dbReference type="Pfam" id="PF02852"/>
    </source>
</evidence>
<dbReference type="InterPro" id="IPR012999">
    <property type="entry name" value="Pyr_OxRdtase_I_AS"/>
</dbReference>
<reference evidence="13" key="1">
    <citation type="submission" date="2024-06" db="EMBL/GenBank/DDBJ databases">
        <title>Mesorhizobium karijinii sp. nov., a symbiont of the iconic Swainsona formosa from arid Australia.</title>
        <authorList>
            <person name="Hill Y.J."/>
            <person name="Watkin E.L.J."/>
            <person name="O'Hara G.W."/>
            <person name="Terpolilli J."/>
            <person name="Tye M.L."/>
            <person name="Kohlmeier M.G."/>
        </authorList>
    </citation>
    <scope>NUCLEOTIDE SEQUENCE</scope>
    <source>
        <strain evidence="13">WSM2240</strain>
    </source>
</reference>
<feature type="domain" description="FAD/NAD(P)-binding" evidence="12">
    <location>
        <begin position="8"/>
        <end position="322"/>
    </location>
</feature>
<keyword evidence="5 10" id="KW-0560">Oxidoreductase</keyword>
<evidence type="ECO:0000256" key="6">
    <source>
        <dbReference type="ARBA" id="ARBA00023157"/>
    </source>
</evidence>
<dbReference type="PANTHER" id="PTHR43014">
    <property type="entry name" value="MERCURIC REDUCTASE"/>
    <property type="match status" value="1"/>
</dbReference>
<dbReference type="Gene3D" id="3.50.50.60">
    <property type="entry name" value="FAD/NAD(P)-binding domain"/>
    <property type="match status" value="2"/>
</dbReference>
<dbReference type="GO" id="GO:0003955">
    <property type="term" value="F:NAD(P)H dehydrogenase (quinone) activity"/>
    <property type="evidence" value="ECO:0007669"/>
    <property type="project" value="TreeGrafter"/>
</dbReference>
<keyword evidence="8" id="KW-0547">Nucleotide-binding</keyword>
<dbReference type="RefSeq" id="WP_353643307.1">
    <property type="nucleotide sequence ID" value="NZ_CP159253.1"/>
</dbReference>
<evidence type="ECO:0000256" key="5">
    <source>
        <dbReference type="ARBA" id="ARBA00023002"/>
    </source>
</evidence>
<sequence>MAKVLTPDICVIGAGSGGLSVAAAAAAFGVPVVLVEKGKMGGDCLNYGCVPSKALIAAAKQAHSMRHAEKFGIGAVEPEIDFRKVNGHVHGVIEAIAPNDSVGRFSALGVHVIKAEARFRDDRTVIAGDFEIRARRFVVATGSSPLVPQIEGIDSVDYLTNESVFDLTRRPGHLVVIGGGPIGMELAQAHRRLGSRVTVLEAASALGKDDPELAALVLRQIRAEGVNIRENAKVARVEKRDKTGIRVHVETAERRQVVDGTHLLVAAGRAANVAGLGLEKAGIEYDAKGLKVTDRLRTTNRRVYAVGDVAGSLQFTHVANYHAGIVIRALLFRLPARERLGAVPWATFTDPELAHVGMTEGDAAKAGKKIRVLRWPYAENDRAQAERRTEGHIKIIAGPRGRILGVTIVGANAAEMINIWALALSRGLRLSEVAGYVAPYPTMSEIGKRAAITYFAGAAGKPLVRRLIGLLRLFG</sequence>
<dbReference type="Pfam" id="PF02852">
    <property type="entry name" value="Pyr_redox_dim"/>
    <property type="match status" value="1"/>
</dbReference>
<dbReference type="InterPro" id="IPR036188">
    <property type="entry name" value="FAD/NAD-bd_sf"/>
</dbReference>
<dbReference type="InterPro" id="IPR001100">
    <property type="entry name" value="Pyr_nuc-diS_OxRdtase"/>
</dbReference>
<keyword evidence="8" id="KW-0520">NAD</keyword>
<feature type="domain" description="Pyridine nucleotide-disulphide oxidoreductase dimerisation" evidence="11">
    <location>
        <begin position="343"/>
        <end position="450"/>
    </location>
</feature>
<dbReference type="FunFam" id="3.30.390.30:FF:000001">
    <property type="entry name" value="Dihydrolipoyl dehydrogenase"/>
    <property type="match status" value="1"/>
</dbReference>
<dbReference type="Gene3D" id="3.30.390.30">
    <property type="match status" value="1"/>
</dbReference>
<evidence type="ECO:0000256" key="7">
    <source>
        <dbReference type="ARBA" id="ARBA00023284"/>
    </source>
</evidence>
<dbReference type="AlphaFoldDB" id="A0AAU8CQF5"/>
<dbReference type="PANTHER" id="PTHR43014:SF2">
    <property type="entry name" value="MERCURIC REDUCTASE"/>
    <property type="match status" value="1"/>
</dbReference>
<dbReference type="InterPro" id="IPR004099">
    <property type="entry name" value="Pyr_nucl-diS_OxRdtase_dimer"/>
</dbReference>
<evidence type="ECO:0000313" key="13">
    <source>
        <dbReference type="EMBL" id="XCG49160.1"/>
    </source>
</evidence>
<evidence type="ECO:0000256" key="2">
    <source>
        <dbReference type="ARBA" id="ARBA00022630"/>
    </source>
</evidence>
<protein>
    <submittedName>
        <fullName evidence="13">FAD-dependent oxidoreductase</fullName>
    </submittedName>
</protein>
<evidence type="ECO:0000259" key="12">
    <source>
        <dbReference type="Pfam" id="PF07992"/>
    </source>
</evidence>
<evidence type="ECO:0000256" key="9">
    <source>
        <dbReference type="PIRSR" id="PIRSR000350-4"/>
    </source>
</evidence>
<keyword evidence="6" id="KW-1015">Disulfide bond</keyword>
<dbReference type="GO" id="GO:0050660">
    <property type="term" value="F:flavin adenine dinucleotide binding"/>
    <property type="evidence" value="ECO:0007669"/>
    <property type="project" value="TreeGrafter"/>
</dbReference>
<dbReference type="PIRSF" id="PIRSF000350">
    <property type="entry name" value="Mercury_reductase_MerA"/>
    <property type="match status" value="1"/>
</dbReference>
<dbReference type="SUPFAM" id="SSF55424">
    <property type="entry name" value="FAD/NAD-linked reductases, dimerisation (C-terminal) domain"/>
    <property type="match status" value="1"/>
</dbReference>
<keyword evidence="7 10" id="KW-0676">Redox-active center</keyword>
<keyword evidence="3 8" id="KW-0274">FAD</keyword>
<feature type="binding site" evidence="8">
    <location>
        <position position="268"/>
    </location>
    <ligand>
        <name>NAD(+)</name>
        <dbReference type="ChEBI" id="CHEBI:57540"/>
    </ligand>
</feature>
<feature type="disulfide bond" description="Redox-active" evidence="9">
    <location>
        <begin position="44"/>
        <end position="49"/>
    </location>
</feature>
<evidence type="ECO:0000256" key="10">
    <source>
        <dbReference type="RuleBase" id="RU003691"/>
    </source>
</evidence>
<feature type="binding site" evidence="8">
    <location>
        <position position="53"/>
    </location>
    <ligand>
        <name>FAD</name>
        <dbReference type="ChEBI" id="CHEBI:57692"/>
    </ligand>
</feature>
<keyword evidence="4" id="KW-0521">NADP</keyword>
<feature type="binding site" evidence="8">
    <location>
        <begin position="141"/>
        <end position="143"/>
    </location>
    <ligand>
        <name>FAD</name>
        <dbReference type="ChEBI" id="CHEBI:57692"/>
    </ligand>
</feature>
<name>A0AAU8CQF5_9HYPH</name>
<evidence type="ECO:0000256" key="8">
    <source>
        <dbReference type="PIRSR" id="PIRSR000350-3"/>
    </source>
</evidence>
<dbReference type="PRINTS" id="PR00411">
    <property type="entry name" value="PNDRDTASEI"/>
</dbReference>
<comment type="cofactor">
    <cofactor evidence="8">
        <name>FAD</name>
        <dbReference type="ChEBI" id="CHEBI:57692"/>
    </cofactor>
    <text evidence="8">Binds 1 FAD per subunit.</text>
</comment>
<dbReference type="PRINTS" id="PR00368">
    <property type="entry name" value="FADPNR"/>
</dbReference>
<dbReference type="InterPro" id="IPR016156">
    <property type="entry name" value="FAD/NAD-linked_Rdtase_dimer_sf"/>
</dbReference>
<evidence type="ECO:0000256" key="1">
    <source>
        <dbReference type="ARBA" id="ARBA00007532"/>
    </source>
</evidence>
<accession>A0AAU8CQF5</accession>
<feature type="binding site" evidence="8">
    <location>
        <position position="201"/>
    </location>
    <ligand>
        <name>NAD(+)</name>
        <dbReference type="ChEBI" id="CHEBI:57540"/>
    </ligand>
</feature>
<dbReference type="PROSITE" id="PS00076">
    <property type="entry name" value="PYRIDINE_REDOX_1"/>
    <property type="match status" value="1"/>
</dbReference>
<gene>
    <name evidence="13" type="ORF">ABVK50_00520</name>
</gene>
<dbReference type="EMBL" id="CP159253">
    <property type="protein sequence ID" value="XCG49160.1"/>
    <property type="molecule type" value="Genomic_DNA"/>
</dbReference>
<dbReference type="InterPro" id="IPR023753">
    <property type="entry name" value="FAD/NAD-binding_dom"/>
</dbReference>
<organism evidence="13">
    <name type="scientific">Mesorhizobium sp. WSM2240</name>
    <dbReference type="NCBI Taxonomy" id="3228851"/>
    <lineage>
        <taxon>Bacteria</taxon>
        <taxon>Pseudomonadati</taxon>
        <taxon>Pseudomonadota</taxon>
        <taxon>Alphaproteobacteria</taxon>
        <taxon>Hyphomicrobiales</taxon>
        <taxon>Phyllobacteriaceae</taxon>
        <taxon>Mesorhizobium</taxon>
    </lineage>
</organism>
<proteinExistence type="inferred from homology"/>
<dbReference type="Pfam" id="PF07992">
    <property type="entry name" value="Pyr_redox_2"/>
    <property type="match status" value="1"/>
</dbReference>
<dbReference type="GO" id="GO:0016668">
    <property type="term" value="F:oxidoreductase activity, acting on a sulfur group of donors, NAD(P) as acceptor"/>
    <property type="evidence" value="ECO:0007669"/>
    <property type="project" value="InterPro"/>
</dbReference>
<evidence type="ECO:0000256" key="3">
    <source>
        <dbReference type="ARBA" id="ARBA00022827"/>
    </source>
</evidence>
<evidence type="ECO:0000256" key="4">
    <source>
        <dbReference type="ARBA" id="ARBA00022857"/>
    </source>
</evidence>
<feature type="binding site" evidence="8">
    <location>
        <begin position="178"/>
        <end position="185"/>
    </location>
    <ligand>
        <name>NAD(+)</name>
        <dbReference type="ChEBI" id="CHEBI:57540"/>
    </ligand>
</feature>
<dbReference type="SUPFAM" id="SSF51905">
    <property type="entry name" value="FAD/NAD(P)-binding domain"/>
    <property type="match status" value="1"/>
</dbReference>
<comment type="similarity">
    <text evidence="1 10">Belongs to the class-I pyridine nucleotide-disulfide oxidoreductase family.</text>
</comment>